<protein>
    <submittedName>
        <fullName evidence="3">Ovule protein</fullName>
    </submittedName>
</protein>
<reference evidence="3" key="1">
    <citation type="submission" date="2016-11" db="UniProtKB">
        <authorList>
            <consortium name="WormBaseParasite"/>
        </authorList>
    </citation>
    <scope>IDENTIFICATION</scope>
</reference>
<dbReference type="AlphaFoldDB" id="A0A1I7TR29"/>
<evidence type="ECO:0000313" key="3">
    <source>
        <dbReference type="WBParaSite" id="Csp11.Scaffold629.g10923.t1"/>
    </source>
</evidence>
<feature type="region of interest" description="Disordered" evidence="1">
    <location>
        <begin position="22"/>
        <end position="75"/>
    </location>
</feature>
<accession>A0A1I7TR29</accession>
<keyword evidence="2" id="KW-1185">Reference proteome</keyword>
<proteinExistence type="predicted"/>
<dbReference type="WBParaSite" id="Csp11.Scaffold629.g10923.t1">
    <property type="protein sequence ID" value="Csp11.Scaffold629.g10923.t1"/>
    <property type="gene ID" value="Csp11.Scaffold629.g10923"/>
</dbReference>
<sequence>MNRVALLKSTGSLKELHELTETKISHEKSSGLQFKKQNVPQKTEKVSGSQKPKSFYYSSTSEDEPPMKRGRSAST</sequence>
<evidence type="ECO:0000313" key="2">
    <source>
        <dbReference type="Proteomes" id="UP000095282"/>
    </source>
</evidence>
<dbReference type="Proteomes" id="UP000095282">
    <property type="component" value="Unplaced"/>
</dbReference>
<organism evidence="2 3">
    <name type="scientific">Caenorhabditis tropicalis</name>
    <dbReference type="NCBI Taxonomy" id="1561998"/>
    <lineage>
        <taxon>Eukaryota</taxon>
        <taxon>Metazoa</taxon>
        <taxon>Ecdysozoa</taxon>
        <taxon>Nematoda</taxon>
        <taxon>Chromadorea</taxon>
        <taxon>Rhabditida</taxon>
        <taxon>Rhabditina</taxon>
        <taxon>Rhabditomorpha</taxon>
        <taxon>Rhabditoidea</taxon>
        <taxon>Rhabditidae</taxon>
        <taxon>Peloderinae</taxon>
        <taxon>Caenorhabditis</taxon>
    </lineage>
</organism>
<evidence type="ECO:0000256" key="1">
    <source>
        <dbReference type="SAM" id="MobiDB-lite"/>
    </source>
</evidence>
<name>A0A1I7TR29_9PELO</name>
<feature type="compositionally biased region" description="Polar residues" evidence="1">
    <location>
        <begin position="30"/>
        <end position="60"/>
    </location>
</feature>